<dbReference type="Proteomes" id="UP000070501">
    <property type="component" value="Unassembled WGS sequence"/>
</dbReference>
<sequence>MPDQTPTYNPISPERMLALVYWLAHLHLRMVQMHPISDLLPPNQLVTFLALAASKNQVRLDQLTNQMVADVGEEFKRMLIDPQQRDGDATAAIQEVNAVVDQWLLTVPPGLDIHAATSSPAAVAAAATGAAAAARILAGSGGGNEQNSLNEDEPTNAAASSSSSSSTSGSSSTHSNPFALQSTADRIDEMNRERRLRQRQVIGPAPAQPALPPPILPADTYPQVLAWRARLAREAFEAEDLDPSDSEHDGWWDAATV</sequence>
<dbReference type="EMBL" id="KQ964262">
    <property type="protein sequence ID" value="KXJ87432.1"/>
    <property type="molecule type" value="Genomic_DNA"/>
</dbReference>
<reference evidence="3" key="1">
    <citation type="submission" date="2016-02" db="EMBL/GenBank/DDBJ databases">
        <title>Draft genome sequence of Microdochium bolleyi, a fungal endophyte of beachgrass.</title>
        <authorList>
            <consortium name="DOE Joint Genome Institute"/>
            <person name="David A.S."/>
            <person name="May G."/>
            <person name="Haridas S."/>
            <person name="Lim J."/>
            <person name="Wang M."/>
            <person name="Labutti K."/>
            <person name="Lipzen A."/>
            <person name="Barry K."/>
            <person name="Grigoriev I.V."/>
        </authorList>
    </citation>
    <scope>NUCLEOTIDE SEQUENCE [LARGE SCALE GENOMIC DNA]</scope>
    <source>
        <strain evidence="3">J235TASD1</strain>
    </source>
</reference>
<name>A0A136IR68_9PEZI</name>
<keyword evidence="3" id="KW-1185">Reference proteome</keyword>
<accession>A0A136IR68</accession>
<gene>
    <name evidence="2" type="ORF">Micbo1qcDRAFT_208061</name>
</gene>
<evidence type="ECO:0000256" key="1">
    <source>
        <dbReference type="SAM" id="MobiDB-lite"/>
    </source>
</evidence>
<dbReference type="InParanoid" id="A0A136IR68"/>
<proteinExistence type="predicted"/>
<feature type="compositionally biased region" description="Low complexity" evidence="1">
    <location>
        <begin position="160"/>
        <end position="175"/>
    </location>
</feature>
<dbReference type="AlphaFoldDB" id="A0A136IR68"/>
<protein>
    <submittedName>
        <fullName evidence="2">Uncharacterized protein</fullName>
    </submittedName>
</protein>
<organism evidence="2 3">
    <name type="scientific">Microdochium bolleyi</name>
    <dbReference type="NCBI Taxonomy" id="196109"/>
    <lineage>
        <taxon>Eukaryota</taxon>
        <taxon>Fungi</taxon>
        <taxon>Dikarya</taxon>
        <taxon>Ascomycota</taxon>
        <taxon>Pezizomycotina</taxon>
        <taxon>Sordariomycetes</taxon>
        <taxon>Xylariomycetidae</taxon>
        <taxon>Xylariales</taxon>
        <taxon>Microdochiaceae</taxon>
        <taxon>Microdochium</taxon>
    </lineage>
</organism>
<evidence type="ECO:0000313" key="3">
    <source>
        <dbReference type="Proteomes" id="UP000070501"/>
    </source>
</evidence>
<feature type="region of interest" description="Disordered" evidence="1">
    <location>
        <begin position="142"/>
        <end position="184"/>
    </location>
</feature>
<evidence type="ECO:0000313" key="2">
    <source>
        <dbReference type="EMBL" id="KXJ87432.1"/>
    </source>
</evidence>
<feature type="region of interest" description="Disordered" evidence="1">
    <location>
        <begin position="238"/>
        <end position="257"/>
    </location>
</feature>